<dbReference type="PROSITE" id="PS50106">
    <property type="entry name" value="PDZ"/>
    <property type="match status" value="1"/>
</dbReference>
<gene>
    <name evidence="8" type="ORF">GCM10008905_01240</name>
</gene>
<evidence type="ECO:0000256" key="6">
    <source>
        <dbReference type="SAM" id="Phobius"/>
    </source>
</evidence>
<dbReference type="SUPFAM" id="SSF50156">
    <property type="entry name" value="PDZ domain-like"/>
    <property type="match status" value="1"/>
</dbReference>
<dbReference type="Gene3D" id="2.30.42.10">
    <property type="match status" value="1"/>
</dbReference>
<evidence type="ECO:0000256" key="5">
    <source>
        <dbReference type="RuleBase" id="RU004404"/>
    </source>
</evidence>
<dbReference type="SMART" id="SM00228">
    <property type="entry name" value="PDZ"/>
    <property type="match status" value="1"/>
</dbReference>
<dbReference type="RefSeq" id="WP_343765362.1">
    <property type="nucleotide sequence ID" value="NZ_BAAACF010000001.1"/>
</dbReference>
<evidence type="ECO:0000313" key="9">
    <source>
        <dbReference type="Proteomes" id="UP001500339"/>
    </source>
</evidence>
<keyword evidence="4 5" id="KW-0720">Serine protease</keyword>
<protein>
    <submittedName>
        <fullName evidence="8">S41 family peptidase</fullName>
    </submittedName>
</protein>
<comment type="similarity">
    <text evidence="1 5">Belongs to the peptidase S41A family.</text>
</comment>
<feature type="transmembrane region" description="Helical" evidence="6">
    <location>
        <begin position="6"/>
        <end position="32"/>
    </location>
</feature>
<dbReference type="CDD" id="cd07560">
    <property type="entry name" value="Peptidase_S41_CPP"/>
    <property type="match status" value="1"/>
</dbReference>
<dbReference type="InterPro" id="IPR004447">
    <property type="entry name" value="Peptidase_S41A"/>
</dbReference>
<keyword evidence="6" id="KW-0812">Transmembrane</keyword>
<dbReference type="EMBL" id="BAAACF010000001">
    <property type="protein sequence ID" value="GAA0716576.1"/>
    <property type="molecule type" value="Genomic_DNA"/>
</dbReference>
<dbReference type="Pfam" id="PF03572">
    <property type="entry name" value="Peptidase_S41"/>
    <property type="match status" value="1"/>
</dbReference>
<dbReference type="Proteomes" id="UP001500339">
    <property type="component" value="Unassembled WGS sequence"/>
</dbReference>
<organism evidence="8 9">
    <name type="scientific">Clostridium malenominatum</name>
    <dbReference type="NCBI Taxonomy" id="1539"/>
    <lineage>
        <taxon>Bacteria</taxon>
        <taxon>Bacillati</taxon>
        <taxon>Bacillota</taxon>
        <taxon>Clostridia</taxon>
        <taxon>Eubacteriales</taxon>
        <taxon>Clostridiaceae</taxon>
        <taxon>Clostridium</taxon>
    </lineage>
</organism>
<evidence type="ECO:0000256" key="4">
    <source>
        <dbReference type="ARBA" id="ARBA00022825"/>
    </source>
</evidence>
<keyword evidence="6" id="KW-1133">Transmembrane helix</keyword>
<comment type="caution">
    <text evidence="8">The sequence shown here is derived from an EMBL/GenBank/DDBJ whole genome shotgun (WGS) entry which is preliminary data.</text>
</comment>
<name>A0ABP3TRL7_9CLOT</name>
<dbReference type="PANTHER" id="PTHR32060:SF30">
    <property type="entry name" value="CARBOXY-TERMINAL PROCESSING PROTEASE CTPA"/>
    <property type="match status" value="1"/>
</dbReference>
<dbReference type="InterPro" id="IPR029045">
    <property type="entry name" value="ClpP/crotonase-like_dom_sf"/>
</dbReference>
<dbReference type="InterPro" id="IPR001478">
    <property type="entry name" value="PDZ"/>
</dbReference>
<sequence>MSKKRWIGWTLGIVLVTNTITFFGTSVFPVFFTKDKVIVKREDYDKIVQFSKLLDINELIHQRYVGEIDDSLLQEGAIKGMTAALKDPYTVFMNKDEYREFSEQSEGNYSGVGLQVQSKEEKIKIIDVFEGTPAKKAGVMPGDEIQKVNGTEVDGKNLDKAVGMMKGPEGTEVTITFFREDKGSFDLKLKRAKVNIMAAKGEVLSGGIGYLQLSSFDEDSSKSFKKILDDLKGKGMKGLVIDLRDNPGGYLDQCVNIVSNFVPKGNLVVSTMDKYGGKKEYNSKGGNYVGLPLVVLTNENSASASEIFAGAIRDYEAGTLLGEKTYGKGVVQTLFETGEGTALKVTISKYYTPKGEDINKKGISPNVEVKYPEELLKQPYSREKDPQFKKALEVIGEKVERGGK</sequence>
<evidence type="ECO:0000259" key="7">
    <source>
        <dbReference type="PROSITE" id="PS50106"/>
    </source>
</evidence>
<dbReference type="Gene3D" id="3.90.226.10">
    <property type="entry name" value="2-enoyl-CoA Hydratase, Chain A, domain 1"/>
    <property type="match status" value="1"/>
</dbReference>
<evidence type="ECO:0000256" key="3">
    <source>
        <dbReference type="ARBA" id="ARBA00022801"/>
    </source>
</evidence>
<dbReference type="SMART" id="SM00245">
    <property type="entry name" value="TSPc"/>
    <property type="match status" value="1"/>
</dbReference>
<dbReference type="Pfam" id="PF22694">
    <property type="entry name" value="CtpB_N-like"/>
    <property type="match status" value="1"/>
</dbReference>
<dbReference type="InterPro" id="IPR005151">
    <property type="entry name" value="Tail-specific_protease"/>
</dbReference>
<keyword evidence="3 5" id="KW-0378">Hydrolase</keyword>
<dbReference type="Pfam" id="PF00595">
    <property type="entry name" value="PDZ"/>
    <property type="match status" value="1"/>
</dbReference>
<accession>A0ABP3TRL7</accession>
<evidence type="ECO:0000256" key="2">
    <source>
        <dbReference type="ARBA" id="ARBA00022670"/>
    </source>
</evidence>
<dbReference type="NCBIfam" id="TIGR00225">
    <property type="entry name" value="prc"/>
    <property type="match status" value="1"/>
</dbReference>
<dbReference type="InterPro" id="IPR036034">
    <property type="entry name" value="PDZ_sf"/>
</dbReference>
<dbReference type="SUPFAM" id="SSF52096">
    <property type="entry name" value="ClpP/crotonase"/>
    <property type="match status" value="1"/>
</dbReference>
<keyword evidence="9" id="KW-1185">Reference proteome</keyword>
<dbReference type="PANTHER" id="PTHR32060">
    <property type="entry name" value="TAIL-SPECIFIC PROTEASE"/>
    <property type="match status" value="1"/>
</dbReference>
<evidence type="ECO:0000256" key="1">
    <source>
        <dbReference type="ARBA" id="ARBA00009179"/>
    </source>
</evidence>
<dbReference type="InterPro" id="IPR055210">
    <property type="entry name" value="CtpA/B_N"/>
</dbReference>
<reference evidence="9" key="1">
    <citation type="journal article" date="2019" name="Int. J. Syst. Evol. Microbiol.">
        <title>The Global Catalogue of Microorganisms (GCM) 10K type strain sequencing project: providing services to taxonomists for standard genome sequencing and annotation.</title>
        <authorList>
            <consortium name="The Broad Institute Genomics Platform"/>
            <consortium name="The Broad Institute Genome Sequencing Center for Infectious Disease"/>
            <person name="Wu L."/>
            <person name="Ma J."/>
        </authorList>
    </citation>
    <scope>NUCLEOTIDE SEQUENCE [LARGE SCALE GENOMIC DNA]</scope>
    <source>
        <strain evidence="9">JCM 1405</strain>
    </source>
</reference>
<feature type="domain" description="PDZ" evidence="7">
    <location>
        <begin position="98"/>
        <end position="166"/>
    </location>
</feature>
<proteinExistence type="inferred from homology"/>
<dbReference type="CDD" id="cd06782">
    <property type="entry name" value="cpPDZ_CPP-like"/>
    <property type="match status" value="1"/>
</dbReference>
<dbReference type="Gene3D" id="3.30.750.44">
    <property type="match status" value="1"/>
</dbReference>
<keyword evidence="6" id="KW-0472">Membrane</keyword>
<keyword evidence="2 5" id="KW-0645">Protease</keyword>
<evidence type="ECO:0000313" key="8">
    <source>
        <dbReference type="EMBL" id="GAA0716576.1"/>
    </source>
</evidence>